<dbReference type="RefSeq" id="WP_145170067.1">
    <property type="nucleotide sequence ID" value="NZ_CP036525.1"/>
</dbReference>
<reference evidence="1 2" key="1">
    <citation type="submission" date="2019-02" db="EMBL/GenBank/DDBJ databases">
        <title>Deep-cultivation of Planctomycetes and their phenomic and genomic characterization uncovers novel biology.</title>
        <authorList>
            <person name="Wiegand S."/>
            <person name="Jogler M."/>
            <person name="Boedeker C."/>
            <person name="Pinto D."/>
            <person name="Vollmers J."/>
            <person name="Rivas-Marin E."/>
            <person name="Kohn T."/>
            <person name="Peeters S.H."/>
            <person name="Heuer A."/>
            <person name="Rast P."/>
            <person name="Oberbeckmann S."/>
            <person name="Bunk B."/>
            <person name="Jeske O."/>
            <person name="Meyerdierks A."/>
            <person name="Storesund J.E."/>
            <person name="Kallscheuer N."/>
            <person name="Luecker S."/>
            <person name="Lage O.M."/>
            <person name="Pohl T."/>
            <person name="Merkel B.J."/>
            <person name="Hornburger P."/>
            <person name="Mueller R.-W."/>
            <person name="Bruemmer F."/>
            <person name="Labrenz M."/>
            <person name="Spormann A.M."/>
            <person name="Op den Camp H."/>
            <person name="Overmann J."/>
            <person name="Amann R."/>
            <person name="Jetten M.S.M."/>
            <person name="Mascher T."/>
            <person name="Medema M.H."/>
            <person name="Devos D.P."/>
            <person name="Kaster A.-K."/>
            <person name="Ovreas L."/>
            <person name="Rohde M."/>
            <person name="Galperin M.Y."/>
            <person name="Jogler C."/>
        </authorList>
    </citation>
    <scope>NUCLEOTIDE SEQUENCE [LARGE SCALE GENOMIC DNA]</scope>
    <source>
        <strain evidence="1 2">K22_7</strain>
    </source>
</reference>
<dbReference type="OrthoDB" id="241885at2"/>
<dbReference type="SUPFAM" id="SSF55729">
    <property type="entry name" value="Acyl-CoA N-acyltransferases (Nat)"/>
    <property type="match status" value="1"/>
</dbReference>
<dbReference type="EMBL" id="CP036525">
    <property type="protein sequence ID" value="QDT04451.1"/>
    <property type="molecule type" value="Genomic_DNA"/>
</dbReference>
<sequence>MIKIRSFRNSDLPAMVDVWLEHWASVGPVPRVNLARLEQAIVSRTFFDPHWLLVAEAETQPECQGKQSLLGWCHVIPGTAAEDIDHENGEVRPALAGAGGDPALAQDSSFATLAALCARPAQAAEVAPALVAAAMDHVRSAGCRSLLAGLIRDDVGGYAGLEPFGHGIGVLNHDQVSVTTLKQMGFEPIHALTRLVASLQCYRPPVSREALQFRRTASTQSQSIIPTTRRLAAGLSHLDIEEFRLVDRSGQVLAEMAFWFSDPEAEVLCPSTAILDLRQSQARGELSSAESYLIAATMQSLVERNVMSVETAIDSEKKTLVQQLQRICFDATDEGQVWGLVL</sequence>
<keyword evidence="2" id="KW-1185">Reference proteome</keyword>
<name>A0A517NBD9_9BACT</name>
<dbReference type="AlphaFoldDB" id="A0A517NBD9"/>
<accession>A0A517NBD9</accession>
<dbReference type="Gene3D" id="3.40.630.30">
    <property type="match status" value="1"/>
</dbReference>
<evidence type="ECO:0000313" key="1">
    <source>
        <dbReference type="EMBL" id="QDT04451.1"/>
    </source>
</evidence>
<dbReference type="KEGG" id="rlc:K227x_28420"/>
<gene>
    <name evidence="1" type="ORF">K227x_28420</name>
</gene>
<protein>
    <recommendedName>
        <fullName evidence="3">N-acetyltransferase domain-containing protein</fullName>
    </recommendedName>
</protein>
<proteinExistence type="predicted"/>
<dbReference type="InterPro" id="IPR016181">
    <property type="entry name" value="Acyl_CoA_acyltransferase"/>
</dbReference>
<evidence type="ECO:0008006" key="3">
    <source>
        <dbReference type="Google" id="ProtNLM"/>
    </source>
</evidence>
<organism evidence="1 2">
    <name type="scientific">Rubripirellula lacrimiformis</name>
    <dbReference type="NCBI Taxonomy" id="1930273"/>
    <lineage>
        <taxon>Bacteria</taxon>
        <taxon>Pseudomonadati</taxon>
        <taxon>Planctomycetota</taxon>
        <taxon>Planctomycetia</taxon>
        <taxon>Pirellulales</taxon>
        <taxon>Pirellulaceae</taxon>
        <taxon>Rubripirellula</taxon>
    </lineage>
</organism>
<evidence type="ECO:0000313" key="2">
    <source>
        <dbReference type="Proteomes" id="UP000318538"/>
    </source>
</evidence>
<dbReference type="Proteomes" id="UP000318538">
    <property type="component" value="Chromosome"/>
</dbReference>